<comment type="cofactor">
    <cofactor evidence="1">
        <name>pyruvate</name>
        <dbReference type="ChEBI" id="CHEBI:15361"/>
    </cofactor>
</comment>
<comment type="pathway">
    <text evidence="12">Phospholipid metabolism; phosphatidylethanolamine biosynthesis.</text>
</comment>
<keyword evidence="5" id="KW-0210">Decarboxylase</keyword>
<keyword evidence="11" id="KW-0670">Pyruvate</keyword>
<evidence type="ECO:0000256" key="12">
    <source>
        <dbReference type="ARBA" id="ARBA00024326"/>
    </source>
</evidence>
<dbReference type="UniPathway" id="UPA00558"/>
<feature type="chain" id="PRO_5012236846" description="phosphatidylserine decarboxylase" evidence="13">
    <location>
        <begin position="32"/>
        <end position="339"/>
    </location>
</feature>
<dbReference type="AlphaFoldDB" id="A0A1X7AQX3"/>
<dbReference type="EC" id="4.1.1.65" evidence="3"/>
<evidence type="ECO:0000256" key="2">
    <source>
        <dbReference type="ARBA" id="ARBA00005189"/>
    </source>
</evidence>
<dbReference type="GO" id="GO:0006646">
    <property type="term" value="P:phosphatidylethanolamine biosynthetic process"/>
    <property type="evidence" value="ECO:0007669"/>
    <property type="project" value="UniProtKB-UniPathway"/>
</dbReference>
<evidence type="ECO:0000256" key="7">
    <source>
        <dbReference type="ARBA" id="ARBA00023145"/>
    </source>
</evidence>
<dbReference type="InterPro" id="IPR033177">
    <property type="entry name" value="PSD-B"/>
</dbReference>
<keyword evidence="10" id="KW-1208">Phospholipid metabolism</keyword>
<dbReference type="EMBL" id="FWPT01000013">
    <property type="protein sequence ID" value="SMA50498.1"/>
    <property type="molecule type" value="Genomic_DNA"/>
</dbReference>
<evidence type="ECO:0000313" key="14">
    <source>
        <dbReference type="EMBL" id="SMA50498.1"/>
    </source>
</evidence>
<keyword evidence="6" id="KW-0443">Lipid metabolism</keyword>
<accession>A0A1X7AQX3</accession>
<dbReference type="GO" id="GO:0004609">
    <property type="term" value="F:phosphatidylserine decarboxylase activity"/>
    <property type="evidence" value="ECO:0007669"/>
    <property type="project" value="UniProtKB-EC"/>
</dbReference>
<keyword evidence="8" id="KW-0594">Phospholipid biosynthesis</keyword>
<feature type="signal peptide" evidence="13">
    <location>
        <begin position="1"/>
        <end position="31"/>
    </location>
</feature>
<evidence type="ECO:0000256" key="13">
    <source>
        <dbReference type="SAM" id="SignalP"/>
    </source>
</evidence>
<dbReference type="Pfam" id="PF02666">
    <property type="entry name" value="PS_Dcarbxylase"/>
    <property type="match status" value="1"/>
</dbReference>
<dbReference type="PANTHER" id="PTHR10067:SF6">
    <property type="entry name" value="PHOSPHATIDYLSERINE DECARBOXYLASE PROENZYME, MITOCHONDRIAL"/>
    <property type="match status" value="1"/>
</dbReference>
<evidence type="ECO:0000256" key="3">
    <source>
        <dbReference type="ARBA" id="ARBA00012243"/>
    </source>
</evidence>
<dbReference type="PANTHER" id="PTHR10067">
    <property type="entry name" value="PHOSPHATIDYLSERINE DECARBOXYLASE"/>
    <property type="match status" value="1"/>
</dbReference>
<evidence type="ECO:0000256" key="6">
    <source>
        <dbReference type="ARBA" id="ARBA00023098"/>
    </source>
</evidence>
<dbReference type="Proteomes" id="UP000196573">
    <property type="component" value="Unassembled WGS sequence"/>
</dbReference>
<reference evidence="14 15" key="1">
    <citation type="submission" date="2017-03" db="EMBL/GenBank/DDBJ databases">
        <authorList>
            <person name="Afonso C.L."/>
            <person name="Miller P.J."/>
            <person name="Scott M.A."/>
            <person name="Spackman E."/>
            <person name="Goraichik I."/>
            <person name="Dimitrov K.M."/>
            <person name="Suarez D.L."/>
            <person name="Swayne D.E."/>
        </authorList>
    </citation>
    <scope>NUCLEOTIDE SEQUENCE [LARGE SCALE GENOMIC DNA]</scope>
    <source>
        <strain evidence="14">SB41UT1</strain>
    </source>
</reference>
<keyword evidence="4" id="KW-0444">Lipid biosynthesis</keyword>
<evidence type="ECO:0000256" key="10">
    <source>
        <dbReference type="ARBA" id="ARBA00023264"/>
    </source>
</evidence>
<evidence type="ECO:0000256" key="4">
    <source>
        <dbReference type="ARBA" id="ARBA00022516"/>
    </source>
</evidence>
<keyword evidence="15" id="KW-1185">Reference proteome</keyword>
<proteinExistence type="predicted"/>
<evidence type="ECO:0000256" key="9">
    <source>
        <dbReference type="ARBA" id="ARBA00023239"/>
    </source>
</evidence>
<dbReference type="InterPro" id="IPR003817">
    <property type="entry name" value="PS_Dcarbxylase"/>
</dbReference>
<comment type="pathway">
    <text evidence="2">Lipid metabolism.</text>
</comment>
<protein>
    <recommendedName>
        <fullName evidence="3">phosphatidylserine decarboxylase</fullName>
        <ecNumber evidence="3">4.1.1.65</ecNumber>
    </recommendedName>
</protein>
<name>A0A1X7AQX3_9GAMM</name>
<evidence type="ECO:0000313" key="15">
    <source>
        <dbReference type="Proteomes" id="UP000196573"/>
    </source>
</evidence>
<evidence type="ECO:0000256" key="11">
    <source>
        <dbReference type="ARBA" id="ARBA00023317"/>
    </source>
</evidence>
<evidence type="ECO:0000256" key="1">
    <source>
        <dbReference type="ARBA" id="ARBA00001928"/>
    </source>
</evidence>
<dbReference type="NCBIfam" id="TIGR00163">
    <property type="entry name" value="PS_decarb"/>
    <property type="match status" value="1"/>
</dbReference>
<sequence length="339" mass="37774">MRSGDMIIPNLRQLPILAILLAFLLQPLAHADDSFQVNDFNPPSPDYVHPPSVLQTILEKVVDELFASGHSLGNKLVKHYAYSTNKVVKDFLISFYIRKFNVNLSELLDPNPEHYASLADFFIRQLKPDARSLDMTPNALISPVDGTVSQAGPIIEGMLLQVKGKYVPLLELLGGDQELTQRFMGGSFATMYMSPANYHRVHMPLAANIVESIQIPGRLNSVNEMHIETINDLYGTNERLVTVFVNPEVNLPFIMVWVGAMNIGSIETVWTAMNPEIPQSIARMTYNPEVGNTYAEKGEQIGWFNFGSTIIMLFPADFSPALQVTPGQSFQLGQPIGYF</sequence>
<gene>
    <name evidence="14" type="primary">psd_1</name>
    <name evidence="14" type="ORF">EHSB41UT_04309</name>
</gene>
<organism evidence="14 15">
    <name type="scientific">Parendozoicomonas haliclonae</name>
    <dbReference type="NCBI Taxonomy" id="1960125"/>
    <lineage>
        <taxon>Bacteria</taxon>
        <taxon>Pseudomonadati</taxon>
        <taxon>Pseudomonadota</taxon>
        <taxon>Gammaproteobacteria</taxon>
        <taxon>Oceanospirillales</taxon>
        <taxon>Endozoicomonadaceae</taxon>
        <taxon>Parendozoicomonas</taxon>
    </lineage>
</organism>
<evidence type="ECO:0000256" key="8">
    <source>
        <dbReference type="ARBA" id="ARBA00023209"/>
    </source>
</evidence>
<keyword evidence="7" id="KW-0865">Zymogen</keyword>
<keyword evidence="9 14" id="KW-0456">Lyase</keyword>
<keyword evidence="13" id="KW-0732">Signal</keyword>
<evidence type="ECO:0000256" key="5">
    <source>
        <dbReference type="ARBA" id="ARBA00022793"/>
    </source>
</evidence>